<proteinExistence type="predicted"/>
<name>A0A812SB15_9DINO</name>
<sequence length="123" mass="13770">MAQEHAGSVRIADAENKAAAIKLEKDSLTRALPAERERHLLQLGRRRRELELEATSELSRSKLLWMDEEQGLETVQKALPAAKFDELVPGKLDGGMLAACVRFCFSSPRGLMLKFCKRCCNGR</sequence>
<evidence type="ECO:0000313" key="2">
    <source>
        <dbReference type="Proteomes" id="UP000604046"/>
    </source>
</evidence>
<accession>A0A812SB15</accession>
<comment type="caution">
    <text evidence="1">The sequence shown here is derived from an EMBL/GenBank/DDBJ whole genome shotgun (WGS) entry which is preliminary data.</text>
</comment>
<gene>
    <name evidence="1" type="ORF">SNAT2548_LOCUS26109</name>
</gene>
<dbReference type="OrthoDB" id="422044at2759"/>
<keyword evidence="2" id="KW-1185">Reference proteome</keyword>
<organism evidence="1 2">
    <name type="scientific">Symbiodinium natans</name>
    <dbReference type="NCBI Taxonomy" id="878477"/>
    <lineage>
        <taxon>Eukaryota</taxon>
        <taxon>Sar</taxon>
        <taxon>Alveolata</taxon>
        <taxon>Dinophyceae</taxon>
        <taxon>Suessiales</taxon>
        <taxon>Symbiodiniaceae</taxon>
        <taxon>Symbiodinium</taxon>
    </lineage>
</organism>
<dbReference type="AlphaFoldDB" id="A0A812SB15"/>
<evidence type="ECO:0000313" key="1">
    <source>
        <dbReference type="EMBL" id="CAE7467056.1"/>
    </source>
</evidence>
<protein>
    <submittedName>
        <fullName evidence="1">Uncharacterized protein</fullName>
    </submittedName>
</protein>
<dbReference type="EMBL" id="CAJNDS010002418">
    <property type="protein sequence ID" value="CAE7467056.1"/>
    <property type="molecule type" value="Genomic_DNA"/>
</dbReference>
<reference evidence="1" key="1">
    <citation type="submission" date="2021-02" db="EMBL/GenBank/DDBJ databases">
        <authorList>
            <person name="Dougan E. K."/>
            <person name="Rhodes N."/>
            <person name="Thang M."/>
            <person name="Chan C."/>
        </authorList>
    </citation>
    <scope>NUCLEOTIDE SEQUENCE</scope>
</reference>
<dbReference type="Proteomes" id="UP000604046">
    <property type="component" value="Unassembled WGS sequence"/>
</dbReference>